<dbReference type="OrthoDB" id="3174593at2"/>
<dbReference type="Proteomes" id="UP000239589">
    <property type="component" value="Unassembled WGS sequence"/>
</dbReference>
<organism evidence="3 4">
    <name type="scientific">Cuspidothrix issatschenkoi CHARLIE-1</name>
    <dbReference type="NCBI Taxonomy" id="2052836"/>
    <lineage>
        <taxon>Bacteria</taxon>
        <taxon>Bacillati</taxon>
        <taxon>Cyanobacteriota</taxon>
        <taxon>Cyanophyceae</taxon>
        <taxon>Nostocales</taxon>
        <taxon>Aphanizomenonaceae</taxon>
        <taxon>Cuspidothrix</taxon>
    </lineage>
</organism>
<dbReference type="AlphaFoldDB" id="A0A2S6CTS3"/>
<dbReference type="InterPro" id="IPR010982">
    <property type="entry name" value="Lambda_DNA-bd_dom_sf"/>
</dbReference>
<dbReference type="EMBL" id="PGEM01000080">
    <property type="protein sequence ID" value="PPJ63129.1"/>
    <property type="molecule type" value="Genomic_DNA"/>
</dbReference>
<evidence type="ECO:0000259" key="2">
    <source>
        <dbReference type="PROSITE" id="PS50943"/>
    </source>
</evidence>
<evidence type="ECO:0000313" key="3">
    <source>
        <dbReference type="EMBL" id="PPJ63129.1"/>
    </source>
</evidence>
<dbReference type="InterPro" id="IPR013430">
    <property type="entry name" value="Toxin_antidote_HigA"/>
</dbReference>
<gene>
    <name evidence="3" type="primary">higA</name>
    <name evidence="3" type="ORF">CUN59_11865</name>
</gene>
<dbReference type="PANTHER" id="PTHR36924">
    <property type="entry name" value="ANTITOXIN HIGA-1"/>
    <property type="match status" value="1"/>
</dbReference>
<dbReference type="Pfam" id="PF01381">
    <property type="entry name" value="HTH_3"/>
    <property type="match status" value="1"/>
</dbReference>
<dbReference type="NCBIfam" id="TIGR02607">
    <property type="entry name" value="antidote_HigA"/>
    <property type="match status" value="1"/>
</dbReference>
<evidence type="ECO:0000256" key="1">
    <source>
        <dbReference type="ARBA" id="ARBA00023125"/>
    </source>
</evidence>
<dbReference type="GO" id="GO:0003677">
    <property type="term" value="F:DNA binding"/>
    <property type="evidence" value="ECO:0007669"/>
    <property type="project" value="UniProtKB-KW"/>
</dbReference>
<name>A0A2S6CTS3_9CYAN</name>
<dbReference type="CDD" id="cd00093">
    <property type="entry name" value="HTH_XRE"/>
    <property type="match status" value="1"/>
</dbReference>
<accession>A0A2S6CTS3</accession>
<dbReference type="RefSeq" id="WP_104388040.1">
    <property type="nucleotide sequence ID" value="NZ_PGEM01000080.1"/>
</dbReference>
<dbReference type="PANTHER" id="PTHR36924:SF1">
    <property type="entry name" value="ANTITOXIN HIGA-1"/>
    <property type="match status" value="1"/>
</dbReference>
<comment type="caution">
    <text evidence="3">The sequence shown here is derived from an EMBL/GenBank/DDBJ whole genome shotgun (WGS) entry which is preliminary data.</text>
</comment>
<reference evidence="3 4" key="1">
    <citation type="submission" date="2018-02" db="EMBL/GenBank/DDBJ databases">
        <title>Discovery of a pederin family compound in a non-symbiotic bloom-forming cyanobacterium.</title>
        <authorList>
            <person name="Kust A."/>
            <person name="Mares J."/>
            <person name="Jokela J."/>
            <person name="Urajova P."/>
            <person name="Hajek J."/>
            <person name="Saurav K."/>
            <person name="Voracova K."/>
            <person name="Fewer D.P."/>
            <person name="Haapaniemi E."/>
            <person name="Permi P."/>
            <person name="Rehakova K."/>
            <person name="Sivonen K."/>
            <person name="Hrouzek P."/>
        </authorList>
    </citation>
    <scope>NUCLEOTIDE SEQUENCE [LARGE SCALE GENOMIC DNA]</scope>
    <source>
        <strain evidence="3 4">CHARLIE-1</strain>
    </source>
</reference>
<protein>
    <submittedName>
        <fullName evidence="3">Addiction module antidote protein, HigA family</fullName>
    </submittedName>
</protein>
<keyword evidence="4" id="KW-1185">Reference proteome</keyword>
<dbReference type="SMART" id="SM00530">
    <property type="entry name" value="HTH_XRE"/>
    <property type="match status" value="1"/>
</dbReference>
<evidence type="ECO:0000313" key="4">
    <source>
        <dbReference type="Proteomes" id="UP000239589"/>
    </source>
</evidence>
<keyword evidence="1" id="KW-0238">DNA-binding</keyword>
<proteinExistence type="predicted"/>
<dbReference type="Gene3D" id="1.10.260.40">
    <property type="entry name" value="lambda repressor-like DNA-binding domains"/>
    <property type="match status" value="1"/>
</dbReference>
<feature type="domain" description="HTH cro/C1-type" evidence="2">
    <location>
        <begin position="17"/>
        <end position="71"/>
    </location>
</feature>
<dbReference type="InterPro" id="IPR001387">
    <property type="entry name" value="Cro/C1-type_HTH"/>
</dbReference>
<sequence length="100" mass="11483">MKIPTHRPPTHPGEMLLEEFMIDQSLTPQKIAESIGVTEQQIVDLIAGKQHITPSLALRLSRFFGISVDFWMNLQVRWDLLYYAQQAEAEFLNTINPFVA</sequence>
<dbReference type="SUPFAM" id="SSF47413">
    <property type="entry name" value="lambda repressor-like DNA-binding domains"/>
    <property type="match status" value="1"/>
</dbReference>
<dbReference type="PROSITE" id="PS50943">
    <property type="entry name" value="HTH_CROC1"/>
    <property type="match status" value="1"/>
</dbReference>